<dbReference type="SUPFAM" id="SSF51120">
    <property type="entry name" value="beta-Roll"/>
    <property type="match status" value="3"/>
</dbReference>
<dbReference type="InterPro" id="IPR011049">
    <property type="entry name" value="Serralysin-like_metalloprot_C"/>
</dbReference>
<dbReference type="InterPro" id="IPR050557">
    <property type="entry name" value="RTX_toxin/Mannuronan_C5-epim"/>
</dbReference>
<dbReference type="PANTHER" id="PTHR38340:SF1">
    <property type="entry name" value="S-LAYER PROTEIN"/>
    <property type="match status" value="1"/>
</dbReference>
<comment type="caution">
    <text evidence="4">The sequence shown here is derived from an EMBL/GenBank/DDBJ whole genome shotgun (WGS) entry which is preliminary data.</text>
</comment>
<sequence>MAGQINHVATVFDRGLETPSPVVTFTHTNSGPTPKITLINWGYGESQVFDLTPTGPQAGAMRVLGSGDLLTLDLGSYGTGSIEEIQLGQVFEDWQLGHHSATLTYLGNTAHQGDATSLMALETSSGTPLLFAAPASGSGITGFRLNGENLLSDSVLTPDQDGRYLDRIADMAAINIGGQAYLYAGSSSEHGISAWRVNDDASLTEITQLGRNQSLPVQAITALDMVHVGSQPFLIAAAAGTSSLSVMRIAEDGTLEVTDHAIDTRHTRFRDAATLSVVDHEGQAFVVVSGRDDGLSLFTLTQAGRLVHLDSLADSQISALGNVSALKMLIRDGDLEILTTGSADAGLSQFRYDLGELGEVRSTASGNLSGTIGNDLLSLNGGSGRVGAGGGDDLISDGDGVDTLTGGQGQDTFVMRADRARDVITDFTAGEDLLDLSAWPLLRSADQIEVTQTATGALLRYGQEALELQSGNESPLEAEQVASWLRFGADHFSVILAPLQEPEPRPDPEPTPEPEPNPDPPPEPEPQPEPQPEPGRILSGSDGPDSMVGGTGNDFIRADAGEDTIEGGAGNDSLVAGSGSDLVRGGPGDDNIPGKAGNDTIYGDDGNDQLGGSDGFDLIFGGEGHDLAGGGDQNDTMDAGPGDDWFSGGWGNDIVRGNTGDDKLAGSYDDDWVYGGDGNDSLGGGEGRDELYGDTGNDVLGAGEDNDSLWGGLGSDSLGGADGDDVLYGEEGNDTLNGAHGNDTLTGGLGADVFFFNNFFSSGTDMITDFDPGEDYLRLVGLPLGNDPIGKLEPTEGPHEGRSGLWLDFGNNLIFVEGLSAGDLDESHFLF</sequence>
<keyword evidence="5" id="KW-1185">Reference proteome</keyword>
<dbReference type="PRINTS" id="PR00313">
    <property type="entry name" value="CABNDNGRPT"/>
</dbReference>
<accession>A0A844CU07</accession>
<reference evidence="4 5" key="1">
    <citation type="submission" date="2019-05" db="EMBL/GenBank/DDBJ databases">
        <title>Roseovarius bejariae sp. nov., a moderately halophylic bacterium isolated from a saline soil in Rambla Salada (Murcia).</title>
        <authorList>
            <person name="Castro D.J."/>
            <person name="Gomez-Altuve A."/>
            <person name="Reina J.C."/>
            <person name="Rodriguez M."/>
            <person name="Sampedro I."/>
            <person name="Llamas I."/>
            <person name="Martinez-Checa F."/>
        </authorList>
    </citation>
    <scope>NUCLEOTIDE SEQUENCE [LARGE SCALE GENOMIC DNA]</scope>
    <source>
        <strain evidence="4 5">A21</strain>
    </source>
</reference>
<dbReference type="GO" id="GO:0005509">
    <property type="term" value="F:calcium ion binding"/>
    <property type="evidence" value="ECO:0007669"/>
    <property type="project" value="InterPro"/>
</dbReference>
<comment type="subcellular location">
    <subcellularLocation>
        <location evidence="1">Secreted</location>
    </subcellularLocation>
</comment>
<evidence type="ECO:0000313" key="4">
    <source>
        <dbReference type="EMBL" id="MRU15509.1"/>
    </source>
</evidence>
<keyword evidence="2" id="KW-0964">Secreted</keyword>
<dbReference type="PANTHER" id="PTHR38340">
    <property type="entry name" value="S-LAYER PROTEIN"/>
    <property type="match status" value="1"/>
</dbReference>
<gene>
    <name evidence="4" type="ORF">FDP25_08720</name>
</gene>
<dbReference type="Gene3D" id="2.150.10.10">
    <property type="entry name" value="Serralysin-like metalloprotease, C-terminal"/>
    <property type="match status" value="4"/>
</dbReference>
<evidence type="ECO:0008006" key="6">
    <source>
        <dbReference type="Google" id="ProtNLM"/>
    </source>
</evidence>
<protein>
    <recommendedName>
        <fullName evidence="6">Ca2+-binding protein, RTX toxin-related</fullName>
    </recommendedName>
</protein>
<dbReference type="OrthoDB" id="9342475at2"/>
<dbReference type="InterPro" id="IPR001343">
    <property type="entry name" value="Hemolysn_Ca-bd"/>
</dbReference>
<organism evidence="4 5">
    <name type="scientific">Roseovarius bejariae</name>
    <dbReference type="NCBI Taxonomy" id="2576383"/>
    <lineage>
        <taxon>Bacteria</taxon>
        <taxon>Pseudomonadati</taxon>
        <taxon>Pseudomonadota</taxon>
        <taxon>Alphaproteobacteria</taxon>
        <taxon>Rhodobacterales</taxon>
        <taxon>Roseobacteraceae</taxon>
        <taxon>Roseovarius</taxon>
    </lineage>
</organism>
<evidence type="ECO:0000256" key="2">
    <source>
        <dbReference type="ARBA" id="ARBA00022525"/>
    </source>
</evidence>
<dbReference type="AlphaFoldDB" id="A0A844CU07"/>
<dbReference type="EMBL" id="SZWE01000001">
    <property type="protein sequence ID" value="MRU15509.1"/>
    <property type="molecule type" value="Genomic_DNA"/>
</dbReference>
<feature type="region of interest" description="Disordered" evidence="3">
    <location>
        <begin position="500"/>
        <end position="598"/>
    </location>
</feature>
<feature type="compositionally biased region" description="Pro residues" evidence="3">
    <location>
        <begin position="509"/>
        <end position="533"/>
    </location>
</feature>
<evidence type="ECO:0000256" key="1">
    <source>
        <dbReference type="ARBA" id="ARBA00004613"/>
    </source>
</evidence>
<dbReference type="GO" id="GO:0005576">
    <property type="term" value="C:extracellular region"/>
    <property type="evidence" value="ECO:0007669"/>
    <property type="project" value="UniProtKB-SubCell"/>
</dbReference>
<evidence type="ECO:0000256" key="3">
    <source>
        <dbReference type="SAM" id="MobiDB-lite"/>
    </source>
</evidence>
<dbReference type="RefSeq" id="WP_154150867.1">
    <property type="nucleotide sequence ID" value="NZ_SZWE01000001.1"/>
</dbReference>
<dbReference type="Pfam" id="PF00353">
    <property type="entry name" value="HemolysinCabind"/>
    <property type="match status" value="7"/>
</dbReference>
<evidence type="ECO:0000313" key="5">
    <source>
        <dbReference type="Proteomes" id="UP000564704"/>
    </source>
</evidence>
<name>A0A844CU07_9RHOB</name>
<proteinExistence type="predicted"/>
<dbReference type="Proteomes" id="UP000564704">
    <property type="component" value="Unassembled WGS sequence"/>
</dbReference>
<dbReference type="InterPro" id="IPR018511">
    <property type="entry name" value="Hemolysin-typ_Ca-bd_CS"/>
</dbReference>
<dbReference type="PROSITE" id="PS00330">
    <property type="entry name" value="HEMOLYSIN_CALCIUM"/>
    <property type="match status" value="3"/>
</dbReference>